<evidence type="ECO:0000256" key="1">
    <source>
        <dbReference type="SAM" id="SignalP"/>
    </source>
</evidence>
<dbReference type="Proteomes" id="UP000282551">
    <property type="component" value="Chromosome"/>
</dbReference>
<protein>
    <submittedName>
        <fullName evidence="3">Peptidase M15B and M15C, D,D-carboxypeptidase VanY/endolysin</fullName>
    </submittedName>
</protein>
<dbReference type="OrthoDB" id="3293184at2"/>
<feature type="chain" id="PRO_5039586813" evidence="1">
    <location>
        <begin position="26"/>
        <end position="170"/>
    </location>
</feature>
<evidence type="ECO:0000313" key="4">
    <source>
        <dbReference type="Proteomes" id="UP000282551"/>
    </source>
</evidence>
<keyword evidence="3" id="KW-0378">Hydrolase</keyword>
<evidence type="ECO:0000313" key="3">
    <source>
        <dbReference type="EMBL" id="VEG49145.1"/>
    </source>
</evidence>
<dbReference type="InterPro" id="IPR003709">
    <property type="entry name" value="VanY-like_core_dom"/>
</dbReference>
<name>A0A448I9N7_MYCCI</name>
<dbReference type="PANTHER" id="PTHR34385:SF1">
    <property type="entry name" value="PEPTIDOGLYCAN L-ALANYL-D-GLUTAMATE ENDOPEPTIDASE CWLK"/>
    <property type="match status" value="1"/>
</dbReference>
<dbReference type="EMBL" id="LR134355">
    <property type="protein sequence ID" value="VEG49145.1"/>
    <property type="molecule type" value="Genomic_DNA"/>
</dbReference>
<feature type="signal peptide" evidence="1">
    <location>
        <begin position="1"/>
        <end position="25"/>
    </location>
</feature>
<keyword evidence="3" id="KW-0645">Protease</keyword>
<dbReference type="AlphaFoldDB" id="A0A448I9N7"/>
<dbReference type="InterPro" id="IPR009045">
    <property type="entry name" value="Zn_M74/Hedgehog-like"/>
</dbReference>
<proteinExistence type="predicted"/>
<dbReference type="InterPro" id="IPR052179">
    <property type="entry name" value="DD-CPase-like"/>
</dbReference>
<feature type="domain" description="D-alanyl-D-alanine carboxypeptidase-like core" evidence="2">
    <location>
        <begin position="51"/>
        <end position="145"/>
    </location>
</feature>
<dbReference type="Pfam" id="PF02557">
    <property type="entry name" value="VanY"/>
    <property type="match status" value="1"/>
</dbReference>
<gene>
    <name evidence="3" type="ORF">NCTC10485_03452</name>
</gene>
<dbReference type="Gene3D" id="3.30.1380.10">
    <property type="match status" value="1"/>
</dbReference>
<sequence>MRITAGLTLAALTAATLTLAAPATADQVRLTDNSVALVTPFDVADPSIGNLDPALRTAVQNAATAAAAHGITMTVNSGWRSPEFQQQLLDDAVLTYGSYAAARQYVQTPTASRHVVGQAVDIGGPEAAQWLIAHGRQFGLCQIYANESWHFELAVDAYGNCPPLLPNAAG</sequence>
<dbReference type="GO" id="GO:0004180">
    <property type="term" value="F:carboxypeptidase activity"/>
    <property type="evidence" value="ECO:0007669"/>
    <property type="project" value="UniProtKB-KW"/>
</dbReference>
<organism evidence="3 4">
    <name type="scientific">Mycolicibacterium chitae</name>
    <name type="common">Mycobacterium chitae</name>
    <dbReference type="NCBI Taxonomy" id="1792"/>
    <lineage>
        <taxon>Bacteria</taxon>
        <taxon>Bacillati</taxon>
        <taxon>Actinomycetota</taxon>
        <taxon>Actinomycetes</taxon>
        <taxon>Mycobacteriales</taxon>
        <taxon>Mycobacteriaceae</taxon>
        <taxon>Mycolicibacterium</taxon>
    </lineage>
</organism>
<keyword evidence="4" id="KW-1185">Reference proteome</keyword>
<reference evidence="3 4" key="1">
    <citation type="submission" date="2018-12" db="EMBL/GenBank/DDBJ databases">
        <authorList>
            <consortium name="Pathogen Informatics"/>
        </authorList>
    </citation>
    <scope>NUCLEOTIDE SEQUENCE [LARGE SCALE GENOMIC DNA]</scope>
    <source>
        <strain evidence="3 4">NCTC10485</strain>
    </source>
</reference>
<keyword evidence="3" id="KW-0121">Carboxypeptidase</keyword>
<accession>A0A448I9N7</accession>
<dbReference type="SUPFAM" id="SSF55166">
    <property type="entry name" value="Hedgehog/DD-peptidase"/>
    <property type="match status" value="1"/>
</dbReference>
<dbReference type="CDD" id="cd14846">
    <property type="entry name" value="Peptidase_M15_like"/>
    <property type="match status" value="1"/>
</dbReference>
<dbReference type="GO" id="GO:0006508">
    <property type="term" value="P:proteolysis"/>
    <property type="evidence" value="ECO:0007669"/>
    <property type="project" value="InterPro"/>
</dbReference>
<keyword evidence="1" id="KW-0732">Signal</keyword>
<evidence type="ECO:0000259" key="2">
    <source>
        <dbReference type="Pfam" id="PF02557"/>
    </source>
</evidence>
<dbReference type="PANTHER" id="PTHR34385">
    <property type="entry name" value="D-ALANYL-D-ALANINE CARBOXYPEPTIDASE"/>
    <property type="match status" value="1"/>
</dbReference>
<dbReference type="RefSeq" id="WP_126334852.1">
    <property type="nucleotide sequence ID" value="NZ_AP022604.1"/>
</dbReference>